<comment type="caution">
    <text evidence="1">The sequence shown here is derived from an EMBL/GenBank/DDBJ whole genome shotgun (WGS) entry which is preliminary data.</text>
</comment>
<dbReference type="PATRIC" id="fig|796937.3.peg.960"/>
<evidence type="ECO:0000313" key="1">
    <source>
        <dbReference type="EMBL" id="EHL15519.1"/>
    </source>
</evidence>
<accession>G9X014</accession>
<dbReference type="SUPFAM" id="SSF158397">
    <property type="entry name" value="TM1646-like"/>
    <property type="match status" value="1"/>
</dbReference>
<dbReference type="Proteomes" id="UP000006437">
    <property type="component" value="Unassembled WGS sequence"/>
</dbReference>
<gene>
    <name evidence="1" type="ORF">HMPREF9629_01765</name>
</gene>
<sequence>MEITNQVNNNAVSQVQKNTNILKSLKIGEVEELQNLDKINPKKKSRTEFMEKFDKIKSESVKEELENIFEKITVQSDKIGDKVYLKDILEYKKLVKEFLNVATQNSHQFSNENFLDRKGRYRNYSIVKTVDRELESLTKDFINGQIDHMGILKKMDDIRGMLLDIMM</sequence>
<dbReference type="BioCyc" id="EBAC796937-HMP:GMGH-1773-MONOMER"/>
<organism evidence="1 2">
    <name type="scientific">Peptoanaerobacter stomatis</name>
    <dbReference type="NCBI Taxonomy" id="796937"/>
    <lineage>
        <taxon>Bacteria</taxon>
        <taxon>Bacillati</taxon>
        <taxon>Bacillota</taxon>
        <taxon>Clostridia</taxon>
        <taxon>Peptostreptococcales</taxon>
        <taxon>Filifactoraceae</taxon>
        <taxon>Peptoanaerobacter</taxon>
    </lineage>
</organism>
<dbReference type="Pfam" id="PF03885">
    <property type="entry name" value="DUF327"/>
    <property type="match status" value="1"/>
</dbReference>
<dbReference type="Gene3D" id="1.20.120.490">
    <property type="entry name" value="Hypothetical protein TM1646-like domain"/>
    <property type="match status" value="1"/>
</dbReference>
<dbReference type="EMBL" id="AFZE01000011">
    <property type="protein sequence ID" value="EHL15519.1"/>
    <property type="molecule type" value="Genomic_DNA"/>
</dbReference>
<proteinExistence type="predicted"/>
<dbReference type="HOGENOM" id="CLU_121413_1_0_9"/>
<evidence type="ECO:0000313" key="2">
    <source>
        <dbReference type="Proteomes" id="UP000006437"/>
    </source>
</evidence>
<dbReference type="InterPro" id="IPR005585">
    <property type="entry name" value="DUF327"/>
</dbReference>
<protein>
    <recommendedName>
        <fullName evidence="3">PF03885 family protein</fullName>
    </recommendedName>
</protein>
<evidence type="ECO:0008006" key="3">
    <source>
        <dbReference type="Google" id="ProtNLM"/>
    </source>
</evidence>
<reference evidence="1 2" key="1">
    <citation type="submission" date="2011-08" db="EMBL/GenBank/DDBJ databases">
        <title>The Genome Sequence of Eubacteriaceae bacterium ACC19a.</title>
        <authorList>
            <consortium name="The Broad Institute Genome Sequencing Platform"/>
            <person name="Earl A."/>
            <person name="Ward D."/>
            <person name="Feldgarden M."/>
            <person name="Gevers D."/>
            <person name="Sizova M."/>
            <person name="Hazen A."/>
            <person name="Epstein S."/>
            <person name="Young S.K."/>
            <person name="Zeng Q."/>
            <person name="Gargeya S."/>
            <person name="Fitzgerald M."/>
            <person name="Haas B."/>
            <person name="Abouelleil A."/>
            <person name="Alvarado L."/>
            <person name="Arachchi H.M."/>
            <person name="Berlin A."/>
            <person name="Brown A."/>
            <person name="Chapman S.B."/>
            <person name="Chen Z."/>
            <person name="Dunbar C."/>
            <person name="Freedman E."/>
            <person name="Gearin G."/>
            <person name="Gellesch M."/>
            <person name="Goldberg J."/>
            <person name="Griggs A."/>
            <person name="Gujja S."/>
            <person name="Heiman D."/>
            <person name="Howarth C."/>
            <person name="Larson L."/>
            <person name="Lui A."/>
            <person name="MacDonald P.J.P."/>
            <person name="Montmayeur A."/>
            <person name="Murphy C."/>
            <person name="Neiman D."/>
            <person name="Pearson M."/>
            <person name="Priest M."/>
            <person name="Roberts A."/>
            <person name="Saif S."/>
            <person name="Shea T."/>
            <person name="Shenoy N."/>
            <person name="Sisk P."/>
            <person name="Stolte C."/>
            <person name="Sykes S."/>
            <person name="Wortman J."/>
            <person name="Nusbaum C."/>
            <person name="Birren B."/>
        </authorList>
    </citation>
    <scope>NUCLEOTIDE SEQUENCE [LARGE SCALE GENOMIC DNA]</scope>
    <source>
        <strain evidence="1 2">ACC19a</strain>
    </source>
</reference>
<dbReference type="InterPro" id="IPR024042">
    <property type="entry name" value="TM1646-like_dom_sf"/>
</dbReference>
<dbReference type="RefSeq" id="WP_009525994.1">
    <property type="nucleotide sequence ID" value="NZ_JH414560.1"/>
</dbReference>
<dbReference type="AlphaFoldDB" id="G9X014"/>
<name>G9X014_9FIRM</name>